<sequence>MRVLLKATFDTERANEAIRTGKMPQLMEEALGQLNPEAAYFTLDQGRRTAYLVLDVQDSSEMPKIGEPFFLDFGAKIDLTPVMNREDLARGLSQLT</sequence>
<organism evidence="1 2">
    <name type="scientific">Streptomyces acidiscabies</name>
    <dbReference type="NCBI Taxonomy" id="42234"/>
    <lineage>
        <taxon>Bacteria</taxon>
        <taxon>Bacillati</taxon>
        <taxon>Actinomycetota</taxon>
        <taxon>Actinomycetes</taxon>
        <taxon>Kitasatosporales</taxon>
        <taxon>Streptomycetaceae</taxon>
        <taxon>Streptomyces</taxon>
    </lineage>
</organism>
<dbReference type="Proteomes" id="UP000037151">
    <property type="component" value="Unassembled WGS sequence"/>
</dbReference>
<dbReference type="AlphaFoldDB" id="A0A0L0K8W2"/>
<name>A0A0L0K8W2_9ACTN</name>
<dbReference type="EMBL" id="JPPY01000115">
    <property type="protein sequence ID" value="KND34089.1"/>
    <property type="molecule type" value="Genomic_DNA"/>
</dbReference>
<dbReference type="PATRIC" id="fig|42234.21.peg.3586"/>
<gene>
    <name evidence="1" type="ORF">IQ63_17405</name>
</gene>
<proteinExistence type="predicted"/>
<protein>
    <recommendedName>
        <fullName evidence="3">Panthothenate synthetase</fullName>
    </recommendedName>
</protein>
<reference evidence="2" key="1">
    <citation type="submission" date="2014-07" db="EMBL/GenBank/DDBJ databases">
        <title>Genome sequencing of plant-pathogenic Streptomyces species.</title>
        <authorList>
            <person name="Harrison J."/>
            <person name="Sapp M."/>
            <person name="Thwaites R."/>
            <person name="Studholme D.J."/>
        </authorList>
    </citation>
    <scope>NUCLEOTIDE SEQUENCE [LARGE SCALE GENOMIC DNA]</scope>
    <source>
        <strain evidence="2">NCPPB 4445</strain>
    </source>
</reference>
<dbReference type="RefSeq" id="WP_050371536.1">
    <property type="nucleotide sequence ID" value="NZ_KQ257820.1"/>
</dbReference>
<evidence type="ECO:0008006" key="3">
    <source>
        <dbReference type="Google" id="ProtNLM"/>
    </source>
</evidence>
<evidence type="ECO:0000313" key="2">
    <source>
        <dbReference type="Proteomes" id="UP000037151"/>
    </source>
</evidence>
<accession>A0A0L0K8W2</accession>
<comment type="caution">
    <text evidence="1">The sequence shown here is derived from an EMBL/GenBank/DDBJ whole genome shotgun (WGS) entry which is preliminary data.</text>
</comment>
<evidence type="ECO:0000313" key="1">
    <source>
        <dbReference type="EMBL" id="KND34089.1"/>
    </source>
</evidence>